<dbReference type="PANTHER" id="PTHR30137:SF8">
    <property type="entry name" value="BLR5498 PROTEIN"/>
    <property type="match status" value="1"/>
</dbReference>
<dbReference type="InterPro" id="IPR011251">
    <property type="entry name" value="Luciferase-like_dom"/>
</dbReference>
<dbReference type="InterPro" id="IPR036661">
    <property type="entry name" value="Luciferase-like_sf"/>
</dbReference>
<dbReference type="Pfam" id="PF00296">
    <property type="entry name" value="Bac_luciferase"/>
    <property type="match status" value="1"/>
</dbReference>
<dbReference type="GO" id="GO:0016705">
    <property type="term" value="F:oxidoreductase activity, acting on paired donors, with incorporation or reduction of molecular oxygen"/>
    <property type="evidence" value="ECO:0007669"/>
    <property type="project" value="InterPro"/>
</dbReference>
<name>A0A810MZU5_9ACTN</name>
<dbReference type="Proteomes" id="UP000680866">
    <property type="component" value="Chromosome"/>
</dbReference>
<evidence type="ECO:0000259" key="3">
    <source>
        <dbReference type="Pfam" id="PF00296"/>
    </source>
</evidence>
<dbReference type="SUPFAM" id="SSF51679">
    <property type="entry name" value="Bacterial luciferase-like"/>
    <property type="match status" value="1"/>
</dbReference>
<keyword evidence="5" id="KW-1185">Reference proteome</keyword>
<evidence type="ECO:0000256" key="2">
    <source>
        <dbReference type="ARBA" id="ARBA00023033"/>
    </source>
</evidence>
<sequence>MQFGMFFELQLPRPWAADSEQNLINNALTWAELGEAAGIEYAWAQEHHFLEEYSHSTAPEVFLAAVSQRTTRMRVGHGIALMAPAYNHPARVAERVAMLDLVSGGRVEWGTGESSSRLELEGFRVNYIEKRAMWAEGAREAARMMAADPYPGYRGKYFSMPSRNVVPKPVQRPHPPMWVACTNRDTLKMAARLGLGALTFSFMDPGEARFWVNEYYETFKRECTPIGQTVNPNVAMLAGVMCHPDAEVARARGLEGQQFFKWALAHYYRFGAHVPGRTNLWEEFKASEPEPMAGLGAVNDPAGAREHFRGLEEAGVDQLILLQQGGRYEHEHICESLDLLGTSVLPEFAERHAIRQAKKQAELEPYIERALSRVTPIEAAPDEVVESYPRLWEREGVTKEHVGTQRALDAASLWRLHVGGSGAGRRGPGNA</sequence>
<keyword evidence="2" id="KW-0503">Monooxygenase</keyword>
<evidence type="ECO:0000256" key="1">
    <source>
        <dbReference type="ARBA" id="ARBA00023002"/>
    </source>
</evidence>
<feature type="domain" description="Luciferase-like" evidence="3">
    <location>
        <begin position="1"/>
        <end position="318"/>
    </location>
</feature>
<dbReference type="PANTHER" id="PTHR30137">
    <property type="entry name" value="LUCIFERASE-LIKE MONOOXYGENASE"/>
    <property type="match status" value="1"/>
</dbReference>
<evidence type="ECO:0000313" key="4">
    <source>
        <dbReference type="EMBL" id="BCJ66657.1"/>
    </source>
</evidence>
<reference evidence="4" key="1">
    <citation type="submission" date="2020-08" db="EMBL/GenBank/DDBJ databases">
        <title>Whole genome shotgun sequence of Polymorphospora rubra NBRC 101157.</title>
        <authorList>
            <person name="Komaki H."/>
            <person name="Tamura T."/>
        </authorList>
    </citation>
    <scope>NUCLEOTIDE SEQUENCE</scope>
    <source>
        <strain evidence="4">NBRC 101157</strain>
    </source>
</reference>
<organism evidence="4 5">
    <name type="scientific">Polymorphospora rubra</name>
    <dbReference type="NCBI Taxonomy" id="338584"/>
    <lineage>
        <taxon>Bacteria</taxon>
        <taxon>Bacillati</taxon>
        <taxon>Actinomycetota</taxon>
        <taxon>Actinomycetes</taxon>
        <taxon>Micromonosporales</taxon>
        <taxon>Micromonosporaceae</taxon>
        <taxon>Polymorphospora</taxon>
    </lineage>
</organism>
<gene>
    <name evidence="4" type="ORF">Prubr_36780</name>
</gene>
<dbReference type="AlphaFoldDB" id="A0A810MZU5"/>
<dbReference type="KEGG" id="pry:Prubr_36780"/>
<evidence type="ECO:0000313" key="5">
    <source>
        <dbReference type="Proteomes" id="UP000680866"/>
    </source>
</evidence>
<dbReference type="RefSeq" id="WP_212826902.1">
    <property type="nucleotide sequence ID" value="NZ_AP023359.1"/>
</dbReference>
<accession>A0A810MZU5</accession>
<protein>
    <submittedName>
        <fullName evidence="4">Luciferase</fullName>
    </submittedName>
</protein>
<proteinExistence type="predicted"/>
<dbReference type="EMBL" id="AP023359">
    <property type="protein sequence ID" value="BCJ66657.1"/>
    <property type="molecule type" value="Genomic_DNA"/>
</dbReference>
<dbReference type="InterPro" id="IPR050766">
    <property type="entry name" value="Bact_Lucif_Oxidored"/>
</dbReference>
<dbReference type="GO" id="GO:0005829">
    <property type="term" value="C:cytosol"/>
    <property type="evidence" value="ECO:0007669"/>
    <property type="project" value="TreeGrafter"/>
</dbReference>
<dbReference type="Gene3D" id="3.20.20.30">
    <property type="entry name" value="Luciferase-like domain"/>
    <property type="match status" value="1"/>
</dbReference>
<keyword evidence="1" id="KW-0560">Oxidoreductase</keyword>
<dbReference type="GO" id="GO:0004497">
    <property type="term" value="F:monooxygenase activity"/>
    <property type="evidence" value="ECO:0007669"/>
    <property type="project" value="UniProtKB-KW"/>
</dbReference>